<name>A0A173MPD8_9BACT</name>
<keyword evidence="1" id="KW-0812">Transmembrane</keyword>
<gene>
    <name evidence="2" type="ORF">SAMN05421788_101938</name>
</gene>
<dbReference type="STRING" id="477680.SAMN05421788_101938"/>
<evidence type="ECO:0000313" key="3">
    <source>
        <dbReference type="Proteomes" id="UP000186917"/>
    </source>
</evidence>
<feature type="transmembrane region" description="Helical" evidence="1">
    <location>
        <begin position="34"/>
        <end position="56"/>
    </location>
</feature>
<keyword evidence="1" id="KW-0472">Membrane</keyword>
<organism evidence="2 3">
    <name type="scientific">Filimonas lacunae</name>
    <dbReference type="NCBI Taxonomy" id="477680"/>
    <lineage>
        <taxon>Bacteria</taxon>
        <taxon>Pseudomonadati</taxon>
        <taxon>Bacteroidota</taxon>
        <taxon>Chitinophagia</taxon>
        <taxon>Chitinophagales</taxon>
        <taxon>Chitinophagaceae</taxon>
        <taxon>Filimonas</taxon>
    </lineage>
</organism>
<dbReference type="AlphaFoldDB" id="A0A173MPD8"/>
<reference evidence="3" key="1">
    <citation type="submission" date="2017-01" db="EMBL/GenBank/DDBJ databases">
        <authorList>
            <person name="Varghese N."/>
            <person name="Submissions S."/>
        </authorList>
    </citation>
    <scope>NUCLEOTIDE SEQUENCE [LARGE SCALE GENOMIC DNA]</scope>
    <source>
        <strain evidence="3">DSM 21054</strain>
    </source>
</reference>
<feature type="transmembrane region" description="Helical" evidence="1">
    <location>
        <begin position="6"/>
        <end position="22"/>
    </location>
</feature>
<evidence type="ECO:0000313" key="2">
    <source>
        <dbReference type="EMBL" id="SIS74346.1"/>
    </source>
</evidence>
<dbReference type="KEGG" id="fln:FLA_5553"/>
<dbReference type="OrthoDB" id="980086at2"/>
<dbReference type="Proteomes" id="UP000186917">
    <property type="component" value="Unassembled WGS sequence"/>
</dbReference>
<keyword evidence="1" id="KW-1133">Transmembrane helix</keyword>
<accession>A0A173MPD8</accession>
<dbReference type="EMBL" id="FTOR01000001">
    <property type="protein sequence ID" value="SIS74346.1"/>
    <property type="molecule type" value="Genomic_DNA"/>
</dbReference>
<evidence type="ECO:0000256" key="1">
    <source>
        <dbReference type="SAM" id="Phobius"/>
    </source>
</evidence>
<keyword evidence="3" id="KW-1185">Reference proteome</keyword>
<proteinExistence type="predicted"/>
<feature type="transmembrane region" description="Helical" evidence="1">
    <location>
        <begin position="552"/>
        <end position="578"/>
    </location>
</feature>
<sequence>MTANWNSIVISISLLLAVWLLWKEYRRPARMWLAARLLATLLSVIAIALLAIPLSFTSKHYQPHHEVILLTAGYNKDSVQALQRQAAAPLPVYTLESYSAQSFTQPPLVHVAGYGLSSAQWQQLPAPAQLQLHTTAPSGITAVHWPSPLMQGQPLQVQGNYINNNKQPVQLQLYGEHTLLDSCTLAANSQHSFTLTTIPLHSGRAVYTLYEVAGDDTLSRNAVPVETTVPASFGVLVLASSPGFENRFLIDWLSNNGYAVAARTTISKNKFQYFYANRQKSNLDQLNASLLAQFAVLLCDATTLNTLSSSEQAAIREQVATKGMGIVLTADSMRLPGLYNNSGLRATMPSTALQATSVNIPGNSHVTTFPPAPLLYIQPHTTIQPVIRDAQQHLLAATALYGMGHLVAHTFTNSYSLQLAGNKEAYAALWTTLLQQAVCPSLAGEQWQTQTDIPIVNEPIDIQLITTDTSLPKGQINESFVSMKQDALLPFQWQGRYWPTHAGWQAGVTTTGNTWWWYAYDALQWQGIQATRRIHDTQQFAKTLAQANNTGIIQASIITVSPLYAWLVLILCLGFLWWESKHGIQAEKNGDRSKSQL</sequence>
<dbReference type="RefSeq" id="WP_076376123.1">
    <property type="nucleotide sequence ID" value="NZ_AP017422.1"/>
</dbReference>
<protein>
    <submittedName>
        <fullName evidence="2">Uncharacterized protein</fullName>
    </submittedName>
</protein>